<dbReference type="SUPFAM" id="SSF51905">
    <property type="entry name" value="FAD/NAD(P)-binding domain"/>
    <property type="match status" value="1"/>
</dbReference>
<accession>A0ABW3ITU0</accession>
<dbReference type="Proteomes" id="UP001597108">
    <property type="component" value="Unassembled WGS sequence"/>
</dbReference>
<dbReference type="Gene3D" id="1.10.405.20">
    <property type="match status" value="1"/>
</dbReference>
<dbReference type="Pfam" id="PF01593">
    <property type="entry name" value="Amino_oxidase"/>
    <property type="match status" value="1"/>
</dbReference>
<name>A0ABW3ITU0_9RHOB</name>
<dbReference type="RefSeq" id="WP_386076585.1">
    <property type="nucleotide sequence ID" value="NZ_JBHTJT010000043.1"/>
</dbReference>
<dbReference type="InterPro" id="IPR036188">
    <property type="entry name" value="FAD/NAD-bd_sf"/>
</dbReference>
<evidence type="ECO:0000313" key="2">
    <source>
        <dbReference type="EMBL" id="MFD0981525.1"/>
    </source>
</evidence>
<dbReference type="PANTHER" id="PTHR42923">
    <property type="entry name" value="PROTOPORPHYRINOGEN OXIDASE"/>
    <property type="match status" value="1"/>
</dbReference>
<dbReference type="Gene3D" id="3.50.50.60">
    <property type="entry name" value="FAD/NAD(P)-binding domain"/>
    <property type="match status" value="1"/>
</dbReference>
<protein>
    <submittedName>
        <fullName evidence="2">NAD(P)/FAD-dependent oxidoreductase</fullName>
    </submittedName>
</protein>
<evidence type="ECO:0000259" key="1">
    <source>
        <dbReference type="Pfam" id="PF01593"/>
    </source>
</evidence>
<reference evidence="3" key="1">
    <citation type="journal article" date="2019" name="Int. J. Syst. Evol. Microbiol.">
        <title>The Global Catalogue of Microorganisms (GCM) 10K type strain sequencing project: providing services to taxonomists for standard genome sequencing and annotation.</title>
        <authorList>
            <consortium name="The Broad Institute Genomics Platform"/>
            <consortium name="The Broad Institute Genome Sequencing Center for Infectious Disease"/>
            <person name="Wu L."/>
            <person name="Ma J."/>
        </authorList>
    </citation>
    <scope>NUCLEOTIDE SEQUENCE [LARGE SCALE GENOMIC DNA]</scope>
    <source>
        <strain evidence="3">CCUG 60524</strain>
    </source>
</reference>
<sequence length="434" mass="48067">MPLDRAGLAPRRIAVIGGGISGMGAAHLLADHHEVVLIEAGATLGGHARTRLAGKRGDQPVDTGFIVFNKPNYPRLDALFQRLDVPVVPSQMTFAASIDGGRVEYGLKDLSTVFAQTRNIARPAFLRMIRDILRFNARAEATAASLGGTATIGELLEALGTGDWFRDYYLAPLSGAIWSTPVSRIMDFPARAMIDFFRNHALLHHTGQHQWHTVMGGSVEYVRRLEAEMRRQGAEIRLATPVAGVRRQFERVELRCEGGDWESFDEVVFATHSDDTLRLLTDAAPSERSALSAIAYQPNEVILHADPSVMPSRRRCWSAWNYAEARERGTDRIDLTYWMNALQPIPADDPLFVTLNSTRQIREDLIHDQTVLRHPVYDLGAFAAQKELAERNGTNRTWFCGAWMKNGFHEDGLASAAEVAEAILSEASLEVAAQ</sequence>
<dbReference type="Gene3D" id="3.30.70.1990">
    <property type="match status" value="1"/>
</dbReference>
<dbReference type="InterPro" id="IPR002937">
    <property type="entry name" value="Amino_oxidase"/>
</dbReference>
<keyword evidence="3" id="KW-1185">Reference proteome</keyword>
<dbReference type="PANTHER" id="PTHR42923:SF17">
    <property type="entry name" value="AMINE OXIDASE DOMAIN-CONTAINING PROTEIN"/>
    <property type="match status" value="1"/>
</dbReference>
<dbReference type="InterPro" id="IPR050464">
    <property type="entry name" value="Zeta_carotene_desat/Oxidored"/>
</dbReference>
<dbReference type="EMBL" id="JBHTJT010000043">
    <property type="protein sequence ID" value="MFD0981525.1"/>
    <property type="molecule type" value="Genomic_DNA"/>
</dbReference>
<organism evidence="2 3">
    <name type="scientific">Tropicimonas aquimaris</name>
    <dbReference type="NCBI Taxonomy" id="914152"/>
    <lineage>
        <taxon>Bacteria</taxon>
        <taxon>Pseudomonadati</taxon>
        <taxon>Pseudomonadota</taxon>
        <taxon>Alphaproteobacteria</taxon>
        <taxon>Rhodobacterales</taxon>
        <taxon>Roseobacteraceae</taxon>
        <taxon>Tropicimonas</taxon>
    </lineage>
</organism>
<feature type="domain" description="Amine oxidase" evidence="1">
    <location>
        <begin position="20"/>
        <end position="309"/>
    </location>
</feature>
<gene>
    <name evidence="2" type="ORF">ACFQ2S_17980</name>
</gene>
<evidence type="ECO:0000313" key="3">
    <source>
        <dbReference type="Proteomes" id="UP001597108"/>
    </source>
</evidence>
<proteinExistence type="predicted"/>
<comment type="caution">
    <text evidence="2">The sequence shown here is derived from an EMBL/GenBank/DDBJ whole genome shotgun (WGS) entry which is preliminary data.</text>
</comment>